<organism evidence="4 5">
    <name type="scientific">Rivibacter subsaxonicus</name>
    <dbReference type="NCBI Taxonomy" id="457575"/>
    <lineage>
        <taxon>Bacteria</taxon>
        <taxon>Pseudomonadati</taxon>
        <taxon>Pseudomonadota</taxon>
        <taxon>Betaproteobacteria</taxon>
        <taxon>Burkholderiales</taxon>
        <taxon>Rivibacter</taxon>
    </lineage>
</organism>
<dbReference type="Gene3D" id="3.10.350.10">
    <property type="entry name" value="LysM domain"/>
    <property type="match status" value="1"/>
</dbReference>
<evidence type="ECO:0000256" key="1">
    <source>
        <dbReference type="SAM" id="MobiDB-lite"/>
    </source>
</evidence>
<accession>A0A4Q7VW93</accession>
<dbReference type="InterPro" id="IPR052196">
    <property type="entry name" value="Bact_Kbp"/>
</dbReference>
<proteinExistence type="predicted"/>
<protein>
    <submittedName>
        <fullName evidence="4">LysM domain-containing protein</fullName>
    </submittedName>
</protein>
<name>A0A4Q7VW93_9BURK</name>
<comment type="caution">
    <text evidence="4">The sequence shown here is derived from an EMBL/GenBank/DDBJ whole genome shotgun (WGS) entry which is preliminary data.</text>
</comment>
<gene>
    <name evidence="4" type="ORF">EV670_1299</name>
</gene>
<dbReference type="InterPro" id="IPR036779">
    <property type="entry name" value="LysM_dom_sf"/>
</dbReference>
<evidence type="ECO:0000259" key="3">
    <source>
        <dbReference type="PROSITE" id="PS51782"/>
    </source>
</evidence>
<dbReference type="InterPro" id="IPR018392">
    <property type="entry name" value="LysM"/>
</dbReference>
<dbReference type="Pfam" id="PF01476">
    <property type="entry name" value="LysM"/>
    <property type="match status" value="1"/>
</dbReference>
<evidence type="ECO:0000313" key="5">
    <source>
        <dbReference type="Proteomes" id="UP000293671"/>
    </source>
</evidence>
<dbReference type="SUPFAM" id="SSF54106">
    <property type="entry name" value="LysM domain"/>
    <property type="match status" value="1"/>
</dbReference>
<reference evidence="4 5" key="1">
    <citation type="submission" date="2019-02" db="EMBL/GenBank/DDBJ databases">
        <title>Genomic Encyclopedia of Type Strains, Phase IV (KMG-IV): sequencing the most valuable type-strain genomes for metagenomic binning, comparative biology and taxonomic classification.</title>
        <authorList>
            <person name="Goeker M."/>
        </authorList>
    </citation>
    <scope>NUCLEOTIDE SEQUENCE [LARGE SCALE GENOMIC DNA]</scope>
    <source>
        <strain evidence="4 5">DSM 19570</strain>
    </source>
</reference>
<evidence type="ECO:0000256" key="2">
    <source>
        <dbReference type="SAM" id="SignalP"/>
    </source>
</evidence>
<feature type="chain" id="PRO_5020190353" evidence="2">
    <location>
        <begin position="47"/>
        <end position="401"/>
    </location>
</feature>
<keyword evidence="2" id="KW-0732">Signal</keyword>
<dbReference type="Proteomes" id="UP000293671">
    <property type="component" value="Unassembled WGS sequence"/>
</dbReference>
<keyword evidence="5" id="KW-1185">Reference proteome</keyword>
<dbReference type="CDD" id="cd00118">
    <property type="entry name" value="LysM"/>
    <property type="match status" value="1"/>
</dbReference>
<feature type="compositionally biased region" description="Basic residues" evidence="1">
    <location>
        <begin position="12"/>
        <end position="23"/>
    </location>
</feature>
<dbReference type="PANTHER" id="PTHR34700:SF4">
    <property type="entry name" value="PHAGE-LIKE ELEMENT PBSX PROTEIN XKDP"/>
    <property type="match status" value="1"/>
</dbReference>
<dbReference type="SMART" id="SM00257">
    <property type="entry name" value="LysM"/>
    <property type="match status" value="1"/>
</dbReference>
<dbReference type="EMBL" id="SHKP01000005">
    <property type="protein sequence ID" value="RZU00589.1"/>
    <property type="molecule type" value="Genomic_DNA"/>
</dbReference>
<sequence>MDPATPEIPFMTHRKSAPSHRPRGAMTATALTLGLAALTTSVGAAAAEPGFPITAQQRSTAQQVAQAGVPLSELAADAPDSYTVKSGDTLWAISSLYLRSPWKWPELWGMNLEQIRNPHLIFPGQLLVLEKSGGRATLKVAGGQPGGTDRLSPQVRDKGPGGAALAAVAIKYLEGFFNDAVILDSNTLESAPRIVATQEGRVLLGKGDTAYVRGELGGVRDWRVFRRPKALIDPDTKQVLGYEARSVGTAQYVRPGGTNDRGEIVPASFTITNAHEEANLFDRLAPTQSMDEAALVPHAPAQPIDGRVISVYGDALNAGQNQIVAINRGTRDGVERGHVLALWRAGAAARDVTQGGRPQAMRLPDERHGLLFVFRTFDSMSYALILRVERQVTAGDRFTQP</sequence>
<feature type="signal peptide" evidence="2">
    <location>
        <begin position="1"/>
        <end position="46"/>
    </location>
</feature>
<dbReference type="AlphaFoldDB" id="A0A4Q7VW93"/>
<dbReference type="PROSITE" id="PS51782">
    <property type="entry name" value="LYSM"/>
    <property type="match status" value="1"/>
</dbReference>
<feature type="domain" description="LysM" evidence="3">
    <location>
        <begin position="80"/>
        <end position="129"/>
    </location>
</feature>
<dbReference type="PANTHER" id="PTHR34700">
    <property type="entry name" value="POTASSIUM BINDING PROTEIN KBP"/>
    <property type="match status" value="1"/>
</dbReference>
<feature type="region of interest" description="Disordered" evidence="1">
    <location>
        <begin position="1"/>
        <end position="23"/>
    </location>
</feature>
<evidence type="ECO:0000313" key="4">
    <source>
        <dbReference type="EMBL" id="RZU00589.1"/>
    </source>
</evidence>